<feature type="compositionally biased region" description="Basic and acidic residues" evidence="1">
    <location>
        <begin position="68"/>
        <end position="91"/>
    </location>
</feature>
<organism evidence="3 4">
    <name type="scientific">Panicum virgatum</name>
    <name type="common">Blackwell switchgrass</name>
    <dbReference type="NCBI Taxonomy" id="38727"/>
    <lineage>
        <taxon>Eukaryota</taxon>
        <taxon>Viridiplantae</taxon>
        <taxon>Streptophyta</taxon>
        <taxon>Embryophyta</taxon>
        <taxon>Tracheophyta</taxon>
        <taxon>Spermatophyta</taxon>
        <taxon>Magnoliopsida</taxon>
        <taxon>Liliopsida</taxon>
        <taxon>Poales</taxon>
        <taxon>Poaceae</taxon>
        <taxon>PACMAD clade</taxon>
        <taxon>Panicoideae</taxon>
        <taxon>Panicodae</taxon>
        <taxon>Paniceae</taxon>
        <taxon>Panicinae</taxon>
        <taxon>Panicum</taxon>
        <taxon>Panicum sect. Hiantes</taxon>
    </lineage>
</organism>
<feature type="region of interest" description="Disordered" evidence="1">
    <location>
        <begin position="50"/>
        <end position="114"/>
    </location>
</feature>
<reference evidence="3" key="1">
    <citation type="submission" date="2020-05" db="EMBL/GenBank/DDBJ databases">
        <title>WGS assembly of Panicum virgatum.</title>
        <authorList>
            <person name="Lovell J.T."/>
            <person name="Jenkins J."/>
            <person name="Shu S."/>
            <person name="Juenger T.E."/>
            <person name="Schmutz J."/>
        </authorList>
    </citation>
    <scope>NUCLEOTIDE SEQUENCE</scope>
    <source>
        <strain evidence="3">AP13</strain>
    </source>
</reference>
<feature type="domain" description="Retrotransposon gag" evidence="2">
    <location>
        <begin position="185"/>
        <end position="236"/>
    </location>
</feature>
<gene>
    <name evidence="3" type="ORF">PVAP13_3KG393201</name>
</gene>
<dbReference type="Pfam" id="PF03732">
    <property type="entry name" value="Retrotrans_gag"/>
    <property type="match status" value="1"/>
</dbReference>
<protein>
    <recommendedName>
        <fullName evidence="2">Retrotransposon gag domain-containing protein</fullName>
    </recommendedName>
</protein>
<dbReference type="PANTHER" id="PTHR35046">
    <property type="entry name" value="ZINC KNUCKLE (CCHC-TYPE) FAMILY PROTEIN"/>
    <property type="match status" value="1"/>
</dbReference>
<dbReference type="Proteomes" id="UP000823388">
    <property type="component" value="Chromosome 3K"/>
</dbReference>
<dbReference type="InterPro" id="IPR005162">
    <property type="entry name" value="Retrotrans_gag_dom"/>
</dbReference>
<evidence type="ECO:0000259" key="2">
    <source>
        <dbReference type="Pfam" id="PF03732"/>
    </source>
</evidence>
<name>A0A8T0V2I8_PANVG</name>
<sequence>MAGEDEVQLPSYVTQEQLQKLVQDFNDQLNENIVAAQKNMVAEVVKELRAQGAARSPEEELDETDEEYATRLQREEQGRKNVLGRGREGGRGGDAFSRGRGRGHGNGAANETIDPDTFRLHRNNNFQCHRNAINNQPNEEKFGKLKFSMPKFEGTSDPNAYLTWELKVEKILCVHNYSEEKKVHMAALDFDEYALIWWEQIQNQREENSEFLVATWAKMKREMRARFVPKHYKRDLFDKL</sequence>
<proteinExistence type="predicted"/>
<evidence type="ECO:0000256" key="1">
    <source>
        <dbReference type="SAM" id="MobiDB-lite"/>
    </source>
</evidence>
<dbReference type="EMBL" id="CM029041">
    <property type="protein sequence ID" value="KAG2629370.1"/>
    <property type="molecule type" value="Genomic_DNA"/>
</dbReference>
<comment type="caution">
    <text evidence="3">The sequence shown here is derived from an EMBL/GenBank/DDBJ whole genome shotgun (WGS) entry which is preliminary data.</text>
</comment>
<accession>A0A8T0V2I8</accession>
<dbReference type="AlphaFoldDB" id="A0A8T0V2I8"/>
<evidence type="ECO:0000313" key="3">
    <source>
        <dbReference type="EMBL" id="KAG2629370.1"/>
    </source>
</evidence>
<keyword evidence="4" id="KW-1185">Reference proteome</keyword>
<dbReference type="PANTHER" id="PTHR35046:SF21">
    <property type="entry name" value="RETROTRANSPOSON GAG DOMAIN-CONTAINING PROTEIN-RELATED"/>
    <property type="match status" value="1"/>
</dbReference>
<evidence type="ECO:0000313" key="4">
    <source>
        <dbReference type="Proteomes" id="UP000823388"/>
    </source>
</evidence>